<dbReference type="EMBL" id="QZCE01000002">
    <property type="protein sequence ID" value="NEZ66579.1"/>
    <property type="molecule type" value="Genomic_DNA"/>
</dbReference>
<keyword evidence="2" id="KW-1003">Cell membrane</keyword>
<dbReference type="GO" id="GO:0010041">
    <property type="term" value="P:response to iron(III) ion"/>
    <property type="evidence" value="ECO:0007669"/>
    <property type="project" value="TreeGrafter"/>
</dbReference>
<keyword evidence="7 8" id="KW-0472">Membrane</keyword>
<evidence type="ECO:0000259" key="9">
    <source>
        <dbReference type="Pfam" id="PF13231"/>
    </source>
</evidence>
<keyword evidence="5 8" id="KW-0812">Transmembrane</keyword>
<evidence type="ECO:0000313" key="11">
    <source>
        <dbReference type="Proteomes" id="UP000473574"/>
    </source>
</evidence>
<proteinExistence type="predicted"/>
<feature type="transmembrane region" description="Helical" evidence="8">
    <location>
        <begin position="65"/>
        <end position="83"/>
    </location>
</feature>
<feature type="transmembrane region" description="Helical" evidence="8">
    <location>
        <begin position="447"/>
        <end position="467"/>
    </location>
</feature>
<feature type="domain" description="Glycosyltransferase RgtA/B/C/D-like" evidence="9">
    <location>
        <begin position="121"/>
        <end position="281"/>
    </location>
</feature>
<dbReference type="GO" id="GO:0005886">
    <property type="term" value="C:plasma membrane"/>
    <property type="evidence" value="ECO:0007669"/>
    <property type="project" value="UniProtKB-SubCell"/>
</dbReference>
<protein>
    <recommendedName>
        <fullName evidence="9">Glycosyltransferase RgtA/B/C/D-like domain-containing protein</fullName>
    </recommendedName>
</protein>
<keyword evidence="6 8" id="KW-1133">Transmembrane helix</keyword>
<gene>
    <name evidence="10" type="ORF">D0962_28100</name>
</gene>
<evidence type="ECO:0000313" key="10">
    <source>
        <dbReference type="EMBL" id="NEZ66579.1"/>
    </source>
</evidence>
<evidence type="ECO:0000256" key="3">
    <source>
        <dbReference type="ARBA" id="ARBA00022676"/>
    </source>
</evidence>
<evidence type="ECO:0000256" key="7">
    <source>
        <dbReference type="ARBA" id="ARBA00023136"/>
    </source>
</evidence>
<feature type="transmembrane region" description="Helical" evidence="8">
    <location>
        <begin position="324"/>
        <end position="342"/>
    </location>
</feature>
<dbReference type="Pfam" id="PF13231">
    <property type="entry name" value="PMT_2"/>
    <property type="match status" value="1"/>
</dbReference>
<evidence type="ECO:0000256" key="1">
    <source>
        <dbReference type="ARBA" id="ARBA00004651"/>
    </source>
</evidence>
<name>A0A6M0SDL6_9CYAN</name>
<feature type="transmembrane region" description="Helical" evidence="8">
    <location>
        <begin position="479"/>
        <end position="498"/>
    </location>
</feature>
<feature type="transmembrane region" description="Helical" evidence="8">
    <location>
        <begin position="141"/>
        <end position="158"/>
    </location>
</feature>
<keyword evidence="3" id="KW-0328">Glycosyltransferase</keyword>
<evidence type="ECO:0000256" key="4">
    <source>
        <dbReference type="ARBA" id="ARBA00022679"/>
    </source>
</evidence>
<feature type="transmembrane region" description="Helical" evidence="8">
    <location>
        <begin position="165"/>
        <end position="185"/>
    </location>
</feature>
<comment type="subcellular location">
    <subcellularLocation>
        <location evidence="1">Cell membrane</location>
        <topology evidence="1">Multi-pass membrane protein</topology>
    </subcellularLocation>
</comment>
<feature type="transmembrane region" description="Helical" evidence="8">
    <location>
        <begin position="221"/>
        <end position="243"/>
    </location>
</feature>
<dbReference type="Proteomes" id="UP000473574">
    <property type="component" value="Unassembled WGS sequence"/>
</dbReference>
<feature type="transmembrane region" description="Helical" evidence="8">
    <location>
        <begin position="354"/>
        <end position="374"/>
    </location>
</feature>
<feature type="transmembrane region" description="Helical" evidence="8">
    <location>
        <begin position="191"/>
        <end position="209"/>
    </location>
</feature>
<sequence>MRLPDQSRQFNLYSGTVATDQSRQFNLYSGTITTPYHIPLPMTRWQLGPGWLTPKLHALIKAEHWHWLVLLVWIVPLLLAGFFDLDHQSLMAHDEGLYARRARVIVDSGDWIHPWATPHHKTPGPYWVVALFIQLLGRHEVAVRLPSVLASIGCLWLTYSIGRRLLNPTAALLGALSLGVAPLWLQYSRLATPDVLFTGLILLAIWLMLAAERQQSSSKHWCYLGAGITLGITVLIRSALAAVPMACLLPYMLLSGKHHLRQWSLYLGGLIGLLPTATWLWLCWRRYDMAVIEAIVNFPVSQGLTTDRAKSPLFYLFNLLVNDFLWIFFALAAVGLLSLRFLRTHTKVTYVCQPQISLLLLYPLLYLGLLSFASTKLPHYAIPTYPFLALLTGYTMERLLTPSLSITIKRLLTTVNGLLVLLGTVLIAAGGLALVTDILPSADDIRPYAPIALGLGLGWLAAGMLWFRTSQNQPILLSWLVLLLLGHWLGLTIAWGTADLGNINPDMKALLIRDDIQPVLQTEAVGFSPGLNSKRSTLLRFYTPNPGEKLDTLEAIGPNDYIWIEDNELPTLTKPYDSLGKIERTHLIRILAQ</sequence>
<evidence type="ECO:0000256" key="2">
    <source>
        <dbReference type="ARBA" id="ARBA00022475"/>
    </source>
</evidence>
<feature type="transmembrane region" description="Helical" evidence="8">
    <location>
        <begin position="412"/>
        <end position="435"/>
    </location>
</feature>
<evidence type="ECO:0000256" key="6">
    <source>
        <dbReference type="ARBA" id="ARBA00022989"/>
    </source>
</evidence>
<feature type="transmembrane region" description="Helical" evidence="8">
    <location>
        <begin position="263"/>
        <end position="282"/>
    </location>
</feature>
<accession>A0A6M0SDL6</accession>
<dbReference type="InterPro" id="IPR038731">
    <property type="entry name" value="RgtA/B/C-like"/>
</dbReference>
<evidence type="ECO:0000256" key="8">
    <source>
        <dbReference type="SAM" id="Phobius"/>
    </source>
</evidence>
<dbReference type="InterPro" id="IPR050297">
    <property type="entry name" value="LipidA_mod_glycosyltrf_83"/>
</dbReference>
<dbReference type="GO" id="GO:0009103">
    <property type="term" value="P:lipopolysaccharide biosynthetic process"/>
    <property type="evidence" value="ECO:0007669"/>
    <property type="project" value="UniProtKB-ARBA"/>
</dbReference>
<evidence type="ECO:0000256" key="5">
    <source>
        <dbReference type="ARBA" id="ARBA00022692"/>
    </source>
</evidence>
<keyword evidence="4" id="KW-0808">Transferase</keyword>
<organism evidence="10 11">
    <name type="scientific">Adonisia turfae CCMR0082</name>
    <dbReference type="NCBI Taxonomy" id="2304604"/>
    <lineage>
        <taxon>Bacteria</taxon>
        <taxon>Bacillati</taxon>
        <taxon>Cyanobacteriota</taxon>
        <taxon>Adonisia</taxon>
        <taxon>Adonisia turfae</taxon>
    </lineage>
</organism>
<dbReference type="PANTHER" id="PTHR33908">
    <property type="entry name" value="MANNOSYLTRANSFERASE YKCB-RELATED"/>
    <property type="match status" value="1"/>
</dbReference>
<reference evidence="10 11" key="1">
    <citation type="journal article" date="2020" name="Microb. Ecol.">
        <title>Ecogenomics of the Marine Benthic Filamentous Cyanobacterium Adonisia.</title>
        <authorList>
            <person name="Walter J.M."/>
            <person name="Coutinho F.H."/>
            <person name="Leomil L."/>
            <person name="Hargreaves P.I."/>
            <person name="Campeao M.E."/>
            <person name="Vieira V.V."/>
            <person name="Silva B.S."/>
            <person name="Fistarol G.O."/>
            <person name="Salomon P.S."/>
            <person name="Sawabe T."/>
            <person name="Mino S."/>
            <person name="Hosokawa M."/>
            <person name="Miyashita H."/>
            <person name="Maruyama F."/>
            <person name="van Verk M.C."/>
            <person name="Dutilh B.E."/>
            <person name="Thompson C.C."/>
            <person name="Thompson F.L."/>
        </authorList>
    </citation>
    <scope>NUCLEOTIDE SEQUENCE [LARGE SCALE GENOMIC DNA]</scope>
    <source>
        <strain evidence="10 11">CCMR0082</strain>
    </source>
</reference>
<dbReference type="GO" id="GO:0016763">
    <property type="term" value="F:pentosyltransferase activity"/>
    <property type="evidence" value="ECO:0007669"/>
    <property type="project" value="TreeGrafter"/>
</dbReference>
<comment type="caution">
    <text evidence="10">The sequence shown here is derived from an EMBL/GenBank/DDBJ whole genome shotgun (WGS) entry which is preliminary data.</text>
</comment>
<dbReference type="AlphaFoldDB" id="A0A6M0SDL6"/>
<dbReference type="PANTHER" id="PTHR33908:SF3">
    <property type="entry name" value="UNDECAPRENYL PHOSPHATE-ALPHA-4-AMINO-4-DEOXY-L-ARABINOSE ARABINOSYL TRANSFERASE"/>
    <property type="match status" value="1"/>
</dbReference>